<dbReference type="InterPro" id="IPR004435">
    <property type="entry name" value="MobB_dom"/>
</dbReference>
<dbReference type="PANTHER" id="PTHR40072">
    <property type="entry name" value="MOLYBDOPTERIN-GUANINE DINUCLEOTIDE BIOSYNTHESIS ADAPTER PROTEIN-RELATED"/>
    <property type="match status" value="1"/>
</dbReference>
<dbReference type="CDD" id="cd03116">
    <property type="entry name" value="MobB"/>
    <property type="match status" value="1"/>
</dbReference>
<proteinExistence type="predicted"/>
<reference evidence="2 3" key="1">
    <citation type="submission" date="2024-03" db="EMBL/GenBank/DDBJ databases">
        <title>Human intestinal bacterial collection.</title>
        <authorList>
            <person name="Pauvert C."/>
            <person name="Hitch T.C.A."/>
            <person name="Clavel T."/>
        </authorList>
    </citation>
    <scope>NUCLEOTIDE SEQUENCE [LARGE SCALE GENOMIC DNA]</scope>
    <source>
        <strain evidence="2 3">CLA-AA-H95</strain>
    </source>
</reference>
<organism evidence="2 3">
    <name type="scientific">Blautia intestinihominis</name>
    <dbReference type="NCBI Taxonomy" id="3133152"/>
    <lineage>
        <taxon>Bacteria</taxon>
        <taxon>Bacillati</taxon>
        <taxon>Bacillota</taxon>
        <taxon>Clostridia</taxon>
        <taxon>Lachnospirales</taxon>
        <taxon>Lachnospiraceae</taxon>
        <taxon>Blautia</taxon>
    </lineage>
</organism>
<dbReference type="Gene3D" id="3.40.50.300">
    <property type="entry name" value="P-loop containing nucleotide triphosphate hydrolases"/>
    <property type="match status" value="1"/>
</dbReference>
<dbReference type="InterPro" id="IPR027417">
    <property type="entry name" value="P-loop_NTPase"/>
</dbReference>
<dbReference type="PANTHER" id="PTHR40072:SF1">
    <property type="entry name" value="MOLYBDOPTERIN-GUANINE DINUCLEOTIDE BIOSYNTHESIS ADAPTER PROTEIN"/>
    <property type="match status" value="1"/>
</dbReference>
<dbReference type="RefSeq" id="WP_118698356.1">
    <property type="nucleotide sequence ID" value="NZ_JBBMEI010000033.1"/>
</dbReference>
<evidence type="ECO:0000313" key="3">
    <source>
        <dbReference type="Proteomes" id="UP001446032"/>
    </source>
</evidence>
<accession>A0ABV1AMY7</accession>
<evidence type="ECO:0000313" key="2">
    <source>
        <dbReference type="EMBL" id="MEQ2358878.1"/>
    </source>
</evidence>
<dbReference type="SUPFAM" id="SSF52540">
    <property type="entry name" value="P-loop containing nucleoside triphosphate hydrolases"/>
    <property type="match status" value="1"/>
</dbReference>
<dbReference type="Proteomes" id="UP001446032">
    <property type="component" value="Unassembled WGS sequence"/>
</dbReference>
<evidence type="ECO:0000259" key="1">
    <source>
        <dbReference type="Pfam" id="PF03205"/>
    </source>
</evidence>
<comment type="caution">
    <text evidence="2">The sequence shown here is derived from an EMBL/GenBank/DDBJ whole genome shotgun (WGS) entry which is preliminary data.</text>
</comment>
<keyword evidence="3" id="KW-1185">Reference proteome</keyword>
<protein>
    <submittedName>
        <fullName evidence="2">Molybdopterin-guanine dinucleotide biosynthesis protein B</fullName>
    </submittedName>
</protein>
<dbReference type="EMBL" id="JBBMEI010000033">
    <property type="protein sequence ID" value="MEQ2358878.1"/>
    <property type="molecule type" value="Genomic_DNA"/>
</dbReference>
<sequence length="181" mass="20264">MKEQKGQLILAVSGVKNSGKTTLIASLLSKLKQKGLKAAVIKHDGHEFEADIPGTDTWRFGEAGACGTLVFSGTKYMMVKYQPSPETDELIACFPEADVVLLEGFKYSEYPKIEVIRRGNSSRSVCDPRFLLGIVTDLRREELDAAGSALLEELPFFDLNETEVLSDWIYCLWRQRQTGRQ</sequence>
<name>A0ABV1AMY7_9FIRM</name>
<gene>
    <name evidence="2" type="primary">mobB</name>
    <name evidence="2" type="ORF">WMO75_11165</name>
</gene>
<dbReference type="Pfam" id="PF03205">
    <property type="entry name" value="MobB"/>
    <property type="match status" value="1"/>
</dbReference>
<dbReference type="InterPro" id="IPR052539">
    <property type="entry name" value="MGD_biosynthesis_adapter"/>
</dbReference>
<dbReference type="NCBIfam" id="TIGR00176">
    <property type="entry name" value="mobB"/>
    <property type="match status" value="1"/>
</dbReference>
<feature type="domain" description="Molybdopterin-guanine dinucleotide biosynthesis protein B (MobB)" evidence="1">
    <location>
        <begin position="9"/>
        <end position="136"/>
    </location>
</feature>